<dbReference type="GO" id="GO:0004553">
    <property type="term" value="F:hydrolase activity, hydrolyzing O-glycosyl compounds"/>
    <property type="evidence" value="ECO:0007669"/>
    <property type="project" value="TreeGrafter"/>
</dbReference>
<feature type="region of interest" description="Disordered" evidence="1">
    <location>
        <begin position="1"/>
        <end position="22"/>
    </location>
</feature>
<comment type="caution">
    <text evidence="4">The sequence shown here is derived from an EMBL/GenBank/DDBJ whole genome shotgun (WGS) entry which is preliminary data.</text>
</comment>
<feature type="domain" description="Trehalase-like N-terminal" evidence="3">
    <location>
        <begin position="20"/>
        <end position="151"/>
    </location>
</feature>
<organism evidence="4">
    <name type="scientific">Thermorudis peleae</name>
    <dbReference type="NCBI Taxonomy" id="1382356"/>
    <lineage>
        <taxon>Bacteria</taxon>
        <taxon>Pseudomonadati</taxon>
        <taxon>Thermomicrobiota</taxon>
        <taxon>Thermomicrobia</taxon>
        <taxon>Thermomicrobia incertae sedis</taxon>
        <taxon>Thermorudis</taxon>
    </lineage>
</organism>
<evidence type="ECO:0000259" key="3">
    <source>
        <dbReference type="Pfam" id="PF19291"/>
    </source>
</evidence>
<gene>
    <name evidence="4" type="ORF">ENP34_13200</name>
</gene>
<dbReference type="InterPro" id="IPR011613">
    <property type="entry name" value="GH15-like"/>
</dbReference>
<reference evidence="4" key="1">
    <citation type="journal article" date="2020" name="mSystems">
        <title>Genome- and Community-Level Interaction Insights into Carbon Utilization and Element Cycling Functions of Hydrothermarchaeota in Hydrothermal Sediment.</title>
        <authorList>
            <person name="Zhou Z."/>
            <person name="Liu Y."/>
            <person name="Xu W."/>
            <person name="Pan J."/>
            <person name="Luo Z.H."/>
            <person name="Li M."/>
        </authorList>
    </citation>
    <scope>NUCLEOTIDE SEQUENCE [LARGE SCALE GENOMIC DNA]</scope>
    <source>
        <strain evidence="4">SpSt-210</strain>
    </source>
</reference>
<dbReference type="Gene3D" id="1.50.10.10">
    <property type="match status" value="1"/>
</dbReference>
<evidence type="ECO:0000313" key="4">
    <source>
        <dbReference type="EMBL" id="HEG92371.1"/>
    </source>
</evidence>
<accession>A0A831THJ6</accession>
<evidence type="ECO:0000259" key="2">
    <source>
        <dbReference type="Pfam" id="PF00723"/>
    </source>
</evidence>
<evidence type="ECO:0000256" key="1">
    <source>
        <dbReference type="SAM" id="MobiDB-lite"/>
    </source>
</evidence>
<dbReference type="PANTHER" id="PTHR31616:SF0">
    <property type="entry name" value="GLUCAN 1,4-ALPHA-GLUCOSIDASE"/>
    <property type="match status" value="1"/>
</dbReference>
<proteinExistence type="predicted"/>
<dbReference type="Pfam" id="PF00723">
    <property type="entry name" value="Glyco_hydro_15"/>
    <property type="match status" value="1"/>
</dbReference>
<dbReference type="GO" id="GO:0005975">
    <property type="term" value="P:carbohydrate metabolic process"/>
    <property type="evidence" value="ECO:0007669"/>
    <property type="project" value="InterPro"/>
</dbReference>
<dbReference type="EMBL" id="DSIY01000306">
    <property type="protein sequence ID" value="HEG92371.1"/>
    <property type="molecule type" value="Genomic_DNA"/>
</dbReference>
<dbReference type="InterPro" id="IPR045582">
    <property type="entry name" value="Trehalase-like_N"/>
</dbReference>
<dbReference type="InterPro" id="IPR008928">
    <property type="entry name" value="6-hairpin_glycosidase_sf"/>
</dbReference>
<keyword evidence="4" id="KW-0378">Hydrolase</keyword>
<feature type="domain" description="GH15-like" evidence="2">
    <location>
        <begin position="241"/>
        <end position="604"/>
    </location>
</feature>
<dbReference type="AlphaFoldDB" id="A0A831THJ6"/>
<dbReference type="SUPFAM" id="SSF48208">
    <property type="entry name" value="Six-hairpin glycosidases"/>
    <property type="match status" value="1"/>
</dbReference>
<sequence length="623" mass="70312">MSTSPTRQTKETAAPDTRYPPISDYGAIGDGRSIALVSRRGSVDWWCLPRFDSDPVFARLLDADLGGYFAIEPLEPAETRRRYRPDTNILETEFHTASGRVLVVDFMPALTERQKKIFPVPYRMLVRRLRCHAGRVTLRITVRLRPSFGRRTPDVQRLQPVWYSIGWADQLCILYSQVPLEIRGGTLTGSITLEQGQRLDLALAYSPEAPAELPIPQHFDLLERLTEDFWCTWVGHCWYRGPYRDAVIRSALALKLMIYAPSGAIIAAPTTSLPEYIGGVRNWDYRYCWLRDAAFTVRVLLNLGFHREADAFVDWLLHATRLTHPELQVVYSIYGETHLPERLLTDLEGYRGSRPVRVGNDASRQFQLDVYGEVLDALAIYRRTGRPLERDDHTLIRGLASVIMRRWQEPDDGIWEVRSGRAHHVHSKAMCAVGLRRVRELAHLDGFSIPEGEIARTEAAIENWILRHGYDPELGAFVSVPGRGLDAALLVLALTDCFLSPRDPRVVGTVEAIARYLARGELVYRYLREDGLPGPEGAFVICSFWLAAALARIGQLERAFEHFERLLQRANDLGLLAEEIDPASGEQLGNFPQAFSHIGLIDTALALEELSGRERLPVSVAAS</sequence>
<protein>
    <submittedName>
        <fullName evidence="4">Glycoside hydrolase family 15 protein</fullName>
    </submittedName>
</protein>
<dbReference type="PANTHER" id="PTHR31616">
    <property type="entry name" value="TREHALASE"/>
    <property type="match status" value="1"/>
</dbReference>
<dbReference type="InterPro" id="IPR012341">
    <property type="entry name" value="6hp_glycosidase-like_sf"/>
</dbReference>
<name>A0A831THJ6_9BACT</name>
<dbReference type="Pfam" id="PF19291">
    <property type="entry name" value="TREH_N"/>
    <property type="match status" value="1"/>
</dbReference>